<evidence type="ECO:0000259" key="8">
    <source>
        <dbReference type="Pfam" id="PF04151"/>
    </source>
</evidence>
<dbReference type="PIRSF" id="PIRSF036685">
    <property type="entry name" value="BacLeuNPeptidase"/>
    <property type="match status" value="1"/>
</dbReference>
<name>A0ABQ6F102_9VIBR</name>
<dbReference type="CDD" id="cd03879">
    <property type="entry name" value="M28_AAP"/>
    <property type="match status" value="1"/>
</dbReference>
<evidence type="ECO:0000256" key="5">
    <source>
        <dbReference type="ARBA" id="ARBA00022801"/>
    </source>
</evidence>
<evidence type="ECO:0000313" key="11">
    <source>
        <dbReference type="Proteomes" id="UP001157138"/>
    </source>
</evidence>
<keyword evidence="5" id="KW-0378">Hydrolase</keyword>
<keyword evidence="6" id="KW-0862">Zinc</keyword>
<organism evidence="10 11">
    <name type="scientific">Vibrio zhanjiangensis</name>
    <dbReference type="NCBI Taxonomy" id="1046128"/>
    <lineage>
        <taxon>Bacteria</taxon>
        <taxon>Pseudomonadati</taxon>
        <taxon>Pseudomonadota</taxon>
        <taxon>Gammaproteobacteria</taxon>
        <taxon>Vibrionales</taxon>
        <taxon>Vibrionaceae</taxon>
        <taxon>Vibrio</taxon>
    </lineage>
</organism>
<dbReference type="InterPro" id="IPR007484">
    <property type="entry name" value="Peptidase_M28"/>
</dbReference>
<feature type="signal peptide" evidence="7">
    <location>
        <begin position="1"/>
        <end position="18"/>
    </location>
</feature>
<gene>
    <name evidence="10" type="ORF">GCM10007938_29450</name>
</gene>
<evidence type="ECO:0000313" key="10">
    <source>
        <dbReference type="EMBL" id="GLT19163.1"/>
    </source>
</evidence>
<evidence type="ECO:0000256" key="2">
    <source>
        <dbReference type="ARBA" id="ARBA00022670"/>
    </source>
</evidence>
<reference evidence="11" key="1">
    <citation type="journal article" date="2019" name="Int. J. Syst. Evol. Microbiol.">
        <title>The Global Catalogue of Microorganisms (GCM) 10K type strain sequencing project: providing services to taxonomists for standard genome sequencing and annotation.</title>
        <authorList>
            <consortium name="The Broad Institute Genomics Platform"/>
            <consortium name="The Broad Institute Genome Sequencing Center for Infectious Disease"/>
            <person name="Wu L."/>
            <person name="Ma J."/>
        </authorList>
    </citation>
    <scope>NUCLEOTIDE SEQUENCE [LARGE SCALE GENOMIC DNA]</scope>
    <source>
        <strain evidence="11">NBRC 108723</strain>
    </source>
</reference>
<keyword evidence="4 7" id="KW-0732">Signal</keyword>
<evidence type="ECO:0000259" key="9">
    <source>
        <dbReference type="Pfam" id="PF04389"/>
    </source>
</evidence>
<dbReference type="Pfam" id="PF04389">
    <property type="entry name" value="Peptidase_M28"/>
    <property type="match status" value="1"/>
</dbReference>
<dbReference type="InterPro" id="IPR045175">
    <property type="entry name" value="M28_fam"/>
</dbReference>
<evidence type="ECO:0000256" key="7">
    <source>
        <dbReference type="SAM" id="SignalP"/>
    </source>
</evidence>
<feature type="domain" description="Peptidase M28" evidence="9">
    <location>
        <begin position="195"/>
        <end position="392"/>
    </location>
</feature>
<protein>
    <submittedName>
        <fullName evidence="10">Aminopeptidase</fullName>
    </submittedName>
</protein>
<evidence type="ECO:0000256" key="1">
    <source>
        <dbReference type="ARBA" id="ARBA00022438"/>
    </source>
</evidence>
<keyword evidence="3" id="KW-0479">Metal-binding</keyword>
<dbReference type="SUPFAM" id="SSF53187">
    <property type="entry name" value="Zn-dependent exopeptidases"/>
    <property type="match status" value="1"/>
</dbReference>
<evidence type="ECO:0000256" key="6">
    <source>
        <dbReference type="ARBA" id="ARBA00022833"/>
    </source>
</evidence>
<dbReference type="PANTHER" id="PTHR12147">
    <property type="entry name" value="METALLOPEPTIDASE M28 FAMILY MEMBER"/>
    <property type="match status" value="1"/>
</dbReference>
<keyword evidence="1 10" id="KW-0031">Aminopeptidase</keyword>
<comment type="caution">
    <text evidence="10">The sequence shown here is derived from an EMBL/GenBank/DDBJ whole genome shotgun (WGS) entry which is preliminary data.</text>
</comment>
<keyword evidence="2" id="KW-0645">Protease</keyword>
<keyword evidence="11" id="KW-1185">Reference proteome</keyword>
<evidence type="ECO:0000256" key="4">
    <source>
        <dbReference type="ARBA" id="ARBA00022729"/>
    </source>
</evidence>
<feature type="domain" description="Peptidase C-terminal archaeal/bacterial" evidence="8">
    <location>
        <begin position="429"/>
        <end position="496"/>
    </location>
</feature>
<dbReference type="Proteomes" id="UP001157138">
    <property type="component" value="Unassembled WGS sequence"/>
</dbReference>
<accession>A0ABQ6F102</accession>
<dbReference type="PANTHER" id="PTHR12147:SF56">
    <property type="entry name" value="AMINOPEPTIDASE YDR415C-RELATED"/>
    <property type="match status" value="1"/>
</dbReference>
<sequence>MKKTLLAIALMSSTSVFASIDNNVLKEGEVWITTDADAKELITLHGATVLNSFSHKGVTGYPNAVVAKVKESQLTAVSSHMHKDKHRCGGYMVHPDKESAIRAASMPLSMSDFEKPVISHNDTVESLIAQVEPNNLVSTIESLMSFTNRFYTTSTGIAASDWLFERWNQEIKDVPFASARQITHSDYPQKSVEVTLLGAKHPEEIVVVGGHLDSTVGSWTTEGTISPGADDDASGIATVTEALRLMIASGIQPDRTIKFYGYAAEEVGLRGSQDIAETMKSDGMNIVSALQLDMTNYNGSAHDITFITDYTDANLTVFLKELIDTYTSEITYGFDRCGYACSDHASWHNAGYPSAMPFETMFHEYNSNIHSEEDTLENSDPTASHAMKFAKLAIAYLVETSLDDIDSPTNELEDGVPVEDLSSDYFGEQFFTFTTTEAGEVTISISGPQGGDADLYVSYEGPVSKTEFDCRPFQNGSNEQCVFNKPAGEFSIMVRGYRNFDEVDIVASFSPESSENQE</sequence>
<evidence type="ECO:0000256" key="3">
    <source>
        <dbReference type="ARBA" id="ARBA00022723"/>
    </source>
</evidence>
<proteinExistence type="predicted"/>
<dbReference type="Pfam" id="PF04151">
    <property type="entry name" value="PPC"/>
    <property type="match status" value="1"/>
</dbReference>
<dbReference type="InterPro" id="IPR012189">
    <property type="entry name" value="Pept_M28E_Ap1"/>
</dbReference>
<dbReference type="RefSeq" id="WP_284193027.1">
    <property type="nucleotide sequence ID" value="NZ_BSPW01000067.1"/>
</dbReference>
<dbReference type="GO" id="GO:0004177">
    <property type="term" value="F:aminopeptidase activity"/>
    <property type="evidence" value="ECO:0007669"/>
    <property type="project" value="UniProtKB-KW"/>
</dbReference>
<dbReference type="EMBL" id="BSPW01000067">
    <property type="protein sequence ID" value="GLT19163.1"/>
    <property type="molecule type" value="Genomic_DNA"/>
</dbReference>
<dbReference type="InterPro" id="IPR007280">
    <property type="entry name" value="Peptidase_C_arc/bac"/>
</dbReference>
<dbReference type="Gene3D" id="2.60.120.380">
    <property type="match status" value="1"/>
</dbReference>
<dbReference type="Gene3D" id="3.40.630.10">
    <property type="entry name" value="Zn peptidases"/>
    <property type="match status" value="1"/>
</dbReference>
<feature type="chain" id="PRO_5045395437" evidence="7">
    <location>
        <begin position="19"/>
        <end position="518"/>
    </location>
</feature>